<dbReference type="EMBL" id="FOSK01000009">
    <property type="protein sequence ID" value="SFK81689.1"/>
    <property type="molecule type" value="Genomic_DNA"/>
</dbReference>
<comment type="subcellular location">
    <subcellularLocation>
        <location evidence="2">Cell inner membrane</location>
        <topology evidence="2">Multi-pass membrane protein</topology>
    </subcellularLocation>
</comment>
<dbReference type="GO" id="GO:0016301">
    <property type="term" value="F:kinase activity"/>
    <property type="evidence" value="ECO:0007669"/>
    <property type="project" value="UniProtKB-KW"/>
</dbReference>
<sequence length="796" mass="89553">MHVLRNLILENENTLIDRIFFYAKSQGYTQYTATLREAWRISVEGLSKSIVKAMECYDTPPEIDVSSDFSNHPFAAFGVKQARSHRSRGVTLGYFLGLTKYYRRAYLDLLETQGFSETDCARYRAYLLRYFDFMELGFSTEWSGVAEDKKLHEAYEENRRITNEKNKYLTILESLSDPIVLMDEDGKVNDLNYAAQAVFCGLQNTNIKYVNAATRELLTNQLQAYLPQKLESCFTDITLDTSIGPRVFDIRAQHIVDFSRKFPGMILILNDVTDHKKAKEEAEAANSAKSTFLASMSHEIRTPLNGVLGLADLLKDTDLNPEQHRYLDGIISSSEMLRSILNDVLDYSKVEAGSLELETVDFKIRQVIKQVIDLTQQDAETKGLRLHIDVHPQVPEILRADPTKIRQILLNFVSNAIKFTNAGSITIGVHIPVSKIRQARCLQIMVTDTGVGLPTGDHGYLFEPFVQQNAAINRLFGGTGLGLAISKRLVNAMGGEIGCRSNQTQGASFHFTIPFYETDQTVSVIEDKQDTWKPKKLKILLVEDNKVNQLVTEGFLEKAGHRCCTVGSGEDALAQLNQHHFDLVLMDNRMPGLSGTDTIARIRASHYHHISSIPVIVQSACIFLADIEKSFTAGADGFLGKPYSQEDLEDAIASCLSDRAMFARKSRQTLQEQPTELIDTTVLRGHFEMLGEVRAKRIFDAYMQTSRFIIPELRNHIATQNFSKIRDKAHSMKGASHNVGLIHTADLAEQLEHAAQNEEKHKTMEIFSALEVTYTASKHKLNETWLSCLTKTSTSP</sequence>
<dbReference type="InterPro" id="IPR036641">
    <property type="entry name" value="HPT_dom_sf"/>
</dbReference>
<evidence type="ECO:0000256" key="6">
    <source>
        <dbReference type="ARBA" id="ARBA00022553"/>
    </source>
</evidence>
<dbReference type="Pfam" id="PF01627">
    <property type="entry name" value="Hpt"/>
    <property type="match status" value="1"/>
</dbReference>
<dbReference type="PANTHER" id="PTHR43047:SF64">
    <property type="entry name" value="HISTIDINE KINASE CONTAINING CHEY-HOMOLOGOUS RECEIVER DOMAIN AND PAS DOMAIN-RELATED"/>
    <property type="match status" value="1"/>
</dbReference>
<dbReference type="SMART" id="SM00387">
    <property type="entry name" value="HATPase_c"/>
    <property type="match status" value="1"/>
</dbReference>
<dbReference type="Gene3D" id="3.30.450.20">
    <property type="entry name" value="PAS domain"/>
    <property type="match status" value="1"/>
</dbReference>
<name>A0A1I4CN60_9HYPH</name>
<dbReference type="CDD" id="cd16922">
    <property type="entry name" value="HATPase_EvgS-ArcB-TorS-like"/>
    <property type="match status" value="1"/>
</dbReference>
<comment type="caution">
    <text evidence="20">The sequence shown here is derived from an EMBL/GenBank/DDBJ whole genome shotgun (WGS) entry which is preliminary data.</text>
</comment>
<dbReference type="CDD" id="cd00088">
    <property type="entry name" value="HPT"/>
    <property type="match status" value="1"/>
</dbReference>
<dbReference type="InterPro" id="IPR003594">
    <property type="entry name" value="HATPase_dom"/>
</dbReference>
<evidence type="ECO:0000256" key="15">
    <source>
        <dbReference type="PROSITE-ProRule" id="PRU00169"/>
    </source>
</evidence>
<keyword evidence="13" id="KW-0472">Membrane</keyword>
<evidence type="ECO:0000313" key="21">
    <source>
        <dbReference type="Proteomes" id="UP000199598"/>
    </source>
</evidence>
<keyword evidence="10" id="KW-0547">Nucleotide-binding</keyword>
<dbReference type="SUPFAM" id="SSF55874">
    <property type="entry name" value="ATPase domain of HSP90 chaperone/DNA topoisomerase II/histidine kinase"/>
    <property type="match status" value="1"/>
</dbReference>
<dbReference type="PROSITE" id="PS50894">
    <property type="entry name" value="HPT"/>
    <property type="match status" value="1"/>
</dbReference>
<keyword evidence="21" id="KW-1185">Reference proteome</keyword>
<dbReference type="SUPFAM" id="SSF47384">
    <property type="entry name" value="Homodimeric domain of signal transducing histidine kinase"/>
    <property type="match status" value="1"/>
</dbReference>
<evidence type="ECO:0000256" key="7">
    <source>
        <dbReference type="ARBA" id="ARBA00022679"/>
    </source>
</evidence>
<dbReference type="SMART" id="SM00448">
    <property type="entry name" value="REC"/>
    <property type="match status" value="1"/>
</dbReference>
<dbReference type="EC" id="2.7.13.3" evidence="3"/>
<comment type="catalytic activity">
    <reaction evidence="1">
        <text>ATP + protein L-histidine = ADP + protein N-phospho-L-histidine.</text>
        <dbReference type="EC" id="2.7.13.3"/>
    </reaction>
</comment>
<dbReference type="Pfam" id="PF00512">
    <property type="entry name" value="HisKA"/>
    <property type="match status" value="1"/>
</dbReference>
<evidence type="ECO:0000256" key="14">
    <source>
        <dbReference type="PROSITE-ProRule" id="PRU00110"/>
    </source>
</evidence>
<gene>
    <name evidence="20" type="ORF">SAMN04488518_109220</name>
</gene>
<dbReference type="SUPFAM" id="SSF47226">
    <property type="entry name" value="Histidine-containing phosphotransfer domain, HPT domain"/>
    <property type="match status" value="1"/>
</dbReference>
<dbReference type="InterPro" id="IPR004358">
    <property type="entry name" value="Sig_transdc_His_kin-like_C"/>
</dbReference>
<dbReference type="PROSITE" id="PS50112">
    <property type="entry name" value="PAS"/>
    <property type="match status" value="1"/>
</dbReference>
<keyword evidence="6 15" id="KW-0597">Phosphoprotein</keyword>
<feature type="modified residue" description="4-aspartylphosphate" evidence="15">
    <location>
        <position position="587"/>
    </location>
</feature>
<evidence type="ECO:0000256" key="10">
    <source>
        <dbReference type="ARBA" id="ARBA00022840"/>
    </source>
</evidence>
<evidence type="ECO:0000259" key="18">
    <source>
        <dbReference type="PROSITE" id="PS50112"/>
    </source>
</evidence>
<feature type="domain" description="HPt" evidence="19">
    <location>
        <begin position="691"/>
        <end position="784"/>
    </location>
</feature>
<dbReference type="Proteomes" id="UP000199598">
    <property type="component" value="Unassembled WGS sequence"/>
</dbReference>
<keyword evidence="11" id="KW-1133">Transmembrane helix</keyword>
<evidence type="ECO:0000256" key="12">
    <source>
        <dbReference type="ARBA" id="ARBA00023012"/>
    </source>
</evidence>
<evidence type="ECO:0000256" key="9">
    <source>
        <dbReference type="ARBA" id="ARBA00022777"/>
    </source>
</evidence>
<dbReference type="InterPro" id="IPR036890">
    <property type="entry name" value="HATPase_C_sf"/>
</dbReference>
<dbReference type="InterPro" id="IPR005467">
    <property type="entry name" value="His_kinase_dom"/>
</dbReference>
<dbReference type="RefSeq" id="WP_093521480.1">
    <property type="nucleotide sequence ID" value="NZ_FOSK01000009.1"/>
</dbReference>
<proteinExistence type="predicted"/>
<evidence type="ECO:0000313" key="20">
    <source>
        <dbReference type="EMBL" id="SFK81689.1"/>
    </source>
</evidence>
<dbReference type="PROSITE" id="PS50109">
    <property type="entry name" value="HIS_KIN"/>
    <property type="match status" value="1"/>
</dbReference>
<dbReference type="Gene3D" id="1.20.120.160">
    <property type="entry name" value="HPT domain"/>
    <property type="match status" value="1"/>
</dbReference>
<evidence type="ECO:0000256" key="4">
    <source>
        <dbReference type="ARBA" id="ARBA00022475"/>
    </source>
</evidence>
<feature type="domain" description="Response regulatory" evidence="17">
    <location>
        <begin position="538"/>
        <end position="656"/>
    </location>
</feature>
<dbReference type="PROSITE" id="PS50110">
    <property type="entry name" value="RESPONSE_REGULATORY"/>
    <property type="match status" value="1"/>
</dbReference>
<keyword evidence="5" id="KW-0997">Cell inner membrane</keyword>
<feature type="domain" description="Histidine kinase" evidence="16">
    <location>
        <begin position="295"/>
        <end position="517"/>
    </location>
</feature>
<evidence type="ECO:0000256" key="13">
    <source>
        <dbReference type="ARBA" id="ARBA00023136"/>
    </source>
</evidence>
<evidence type="ECO:0000259" key="16">
    <source>
        <dbReference type="PROSITE" id="PS50109"/>
    </source>
</evidence>
<dbReference type="Gene3D" id="3.40.50.2300">
    <property type="match status" value="1"/>
</dbReference>
<dbReference type="CDD" id="cd00082">
    <property type="entry name" value="HisKA"/>
    <property type="match status" value="1"/>
</dbReference>
<dbReference type="PRINTS" id="PR00344">
    <property type="entry name" value="BCTRLSENSOR"/>
</dbReference>
<dbReference type="Gene3D" id="1.10.287.130">
    <property type="match status" value="1"/>
</dbReference>
<evidence type="ECO:0000256" key="1">
    <source>
        <dbReference type="ARBA" id="ARBA00000085"/>
    </source>
</evidence>
<dbReference type="CDD" id="cd17546">
    <property type="entry name" value="REC_hyHK_CKI1_RcsC-like"/>
    <property type="match status" value="1"/>
</dbReference>
<dbReference type="SMART" id="SM00388">
    <property type="entry name" value="HisKA"/>
    <property type="match status" value="1"/>
</dbReference>
<keyword evidence="12" id="KW-0902">Two-component regulatory system</keyword>
<feature type="domain" description="PAS" evidence="18">
    <location>
        <begin position="164"/>
        <end position="199"/>
    </location>
</feature>
<dbReference type="InterPro" id="IPR000014">
    <property type="entry name" value="PAS"/>
</dbReference>
<dbReference type="PANTHER" id="PTHR43047">
    <property type="entry name" value="TWO-COMPONENT HISTIDINE PROTEIN KINASE"/>
    <property type="match status" value="1"/>
</dbReference>
<evidence type="ECO:0000256" key="11">
    <source>
        <dbReference type="ARBA" id="ARBA00022989"/>
    </source>
</evidence>
<reference evidence="20 21" key="1">
    <citation type="submission" date="2016-10" db="EMBL/GenBank/DDBJ databases">
        <authorList>
            <person name="Varghese N."/>
            <person name="Submissions S."/>
        </authorList>
    </citation>
    <scope>NUCLEOTIDE SEQUENCE [LARGE SCALE GENOMIC DNA]</scope>
    <source>
        <strain evidence="20 21">DSM 16392</strain>
    </source>
</reference>
<evidence type="ECO:0000256" key="8">
    <source>
        <dbReference type="ARBA" id="ARBA00022692"/>
    </source>
</evidence>
<keyword evidence="4" id="KW-1003">Cell membrane</keyword>
<keyword evidence="9 20" id="KW-0418">Kinase</keyword>
<dbReference type="Pfam" id="PF02518">
    <property type="entry name" value="HATPase_c"/>
    <property type="match status" value="1"/>
</dbReference>
<keyword evidence="8" id="KW-0812">Transmembrane</keyword>
<evidence type="ECO:0000256" key="3">
    <source>
        <dbReference type="ARBA" id="ARBA00012438"/>
    </source>
</evidence>
<dbReference type="InterPro" id="IPR036097">
    <property type="entry name" value="HisK_dim/P_sf"/>
</dbReference>
<dbReference type="Pfam" id="PF00072">
    <property type="entry name" value="Response_reg"/>
    <property type="match status" value="1"/>
</dbReference>
<keyword evidence="7" id="KW-0808">Transferase</keyword>
<dbReference type="InterPro" id="IPR008207">
    <property type="entry name" value="Sig_transdc_His_kin_Hpt_dom"/>
</dbReference>
<dbReference type="InterPro" id="IPR003661">
    <property type="entry name" value="HisK_dim/P_dom"/>
</dbReference>
<protein>
    <recommendedName>
        <fullName evidence="3">histidine kinase</fullName>
        <ecNumber evidence="3">2.7.13.3</ecNumber>
    </recommendedName>
</protein>
<evidence type="ECO:0000256" key="2">
    <source>
        <dbReference type="ARBA" id="ARBA00004429"/>
    </source>
</evidence>
<evidence type="ECO:0000256" key="5">
    <source>
        <dbReference type="ARBA" id="ARBA00022519"/>
    </source>
</evidence>
<dbReference type="InterPro" id="IPR001789">
    <property type="entry name" value="Sig_transdc_resp-reg_receiver"/>
</dbReference>
<accession>A0A1I4CN60</accession>
<dbReference type="SUPFAM" id="SSF52172">
    <property type="entry name" value="CheY-like"/>
    <property type="match status" value="1"/>
</dbReference>
<feature type="modified residue" description="Phosphohistidine" evidence="14">
    <location>
        <position position="730"/>
    </location>
</feature>
<evidence type="ECO:0000259" key="19">
    <source>
        <dbReference type="PROSITE" id="PS50894"/>
    </source>
</evidence>
<dbReference type="Gene3D" id="3.30.565.10">
    <property type="entry name" value="Histidine kinase-like ATPase, C-terminal domain"/>
    <property type="match status" value="1"/>
</dbReference>
<dbReference type="InterPro" id="IPR011006">
    <property type="entry name" value="CheY-like_superfamily"/>
</dbReference>
<organism evidence="20 21">
    <name type="scientific">Pseudovibrio ascidiaceicola</name>
    <dbReference type="NCBI Taxonomy" id="285279"/>
    <lineage>
        <taxon>Bacteria</taxon>
        <taxon>Pseudomonadati</taxon>
        <taxon>Pseudomonadota</taxon>
        <taxon>Alphaproteobacteria</taxon>
        <taxon>Hyphomicrobiales</taxon>
        <taxon>Stappiaceae</taxon>
        <taxon>Pseudovibrio</taxon>
    </lineage>
</organism>
<keyword evidence="10" id="KW-0067">ATP-binding</keyword>
<evidence type="ECO:0000259" key="17">
    <source>
        <dbReference type="PROSITE" id="PS50110"/>
    </source>
</evidence>